<dbReference type="RefSeq" id="XP_020042705.1">
    <property type="nucleotide sequence ID" value="XM_020187116.1"/>
</dbReference>
<dbReference type="KEGG" id="ccan:109701567"/>
<dbReference type="GO" id="GO:0005925">
    <property type="term" value="C:focal adhesion"/>
    <property type="evidence" value="ECO:0007669"/>
    <property type="project" value="TreeGrafter"/>
</dbReference>
<dbReference type="GO" id="GO:0001725">
    <property type="term" value="C:stress fiber"/>
    <property type="evidence" value="ECO:0007669"/>
    <property type="project" value="TreeGrafter"/>
</dbReference>
<evidence type="ECO:0000313" key="2">
    <source>
        <dbReference type="RefSeq" id="XP_020042705.1"/>
    </source>
</evidence>
<dbReference type="PANTHER" id="PTHR22591:SF1">
    <property type="entry name" value="XIN ACTIN-BINDING REPEAT-CONTAINING PROTEIN 2"/>
    <property type="match status" value="1"/>
</dbReference>
<accession>A0A8B7WGG2</accession>
<dbReference type="PANTHER" id="PTHR22591">
    <property type="entry name" value="XIN"/>
    <property type="match status" value="1"/>
</dbReference>
<dbReference type="RefSeq" id="XP_020042704.1">
    <property type="nucleotide sequence ID" value="XM_020187115.1"/>
</dbReference>
<gene>
    <name evidence="1 2" type="primary">LOC109701567</name>
</gene>
<dbReference type="InterPro" id="IPR030072">
    <property type="entry name" value="XIRP1/XIRP2"/>
</dbReference>
<name>A0A8B7WGG2_CASCN</name>
<dbReference type="OrthoDB" id="6129702at2759"/>
<reference evidence="1 2" key="1">
    <citation type="submission" date="2025-04" db="UniProtKB">
        <authorList>
            <consortium name="RefSeq"/>
        </authorList>
    </citation>
    <scope>IDENTIFICATION</scope>
    <source>
        <tissue evidence="1 2">Leukocyte</tissue>
    </source>
</reference>
<protein>
    <submittedName>
        <fullName evidence="1 2">Xin actin-binding repeat-containing protein 2-like</fullName>
    </submittedName>
</protein>
<dbReference type="GO" id="GO:0007015">
    <property type="term" value="P:actin filament organization"/>
    <property type="evidence" value="ECO:0007669"/>
    <property type="project" value="TreeGrafter"/>
</dbReference>
<evidence type="ECO:0000313" key="1">
    <source>
        <dbReference type="RefSeq" id="XP_020042704.1"/>
    </source>
</evidence>
<sequence>MARYQAAVSRGDCRDFLANAMEESEVCTVPGGLAKVKKQFEKDEMASSCNTFSQYKYQHGNRSEQEIIHSNQQMKRNEHEVSTAHGIDVLQTEMVTT</sequence>
<dbReference type="AlphaFoldDB" id="A0A8B7WGG2"/>
<organism evidence="1">
    <name type="scientific">Castor canadensis</name>
    <name type="common">American beaver</name>
    <dbReference type="NCBI Taxonomy" id="51338"/>
    <lineage>
        <taxon>Eukaryota</taxon>
        <taxon>Metazoa</taxon>
        <taxon>Chordata</taxon>
        <taxon>Craniata</taxon>
        <taxon>Vertebrata</taxon>
        <taxon>Euteleostomi</taxon>
        <taxon>Mammalia</taxon>
        <taxon>Eutheria</taxon>
        <taxon>Euarchontoglires</taxon>
        <taxon>Glires</taxon>
        <taxon>Rodentia</taxon>
        <taxon>Castorimorpha</taxon>
        <taxon>Castoridae</taxon>
        <taxon>Castor</taxon>
    </lineage>
</organism>
<dbReference type="CTD" id="129446"/>
<proteinExistence type="predicted"/>
<dbReference type="GO" id="GO:0051015">
    <property type="term" value="F:actin filament binding"/>
    <property type="evidence" value="ECO:0007669"/>
    <property type="project" value="TreeGrafter"/>
</dbReference>